<keyword evidence="2" id="KW-0472">Membrane</keyword>
<gene>
    <name evidence="3" type="ORF">AVEN_35935_1</name>
</gene>
<evidence type="ECO:0000313" key="3">
    <source>
        <dbReference type="EMBL" id="GBN59933.1"/>
    </source>
</evidence>
<keyword evidence="2" id="KW-0812">Transmembrane</keyword>
<keyword evidence="2" id="KW-1133">Transmembrane helix</keyword>
<dbReference type="AlphaFoldDB" id="A0A4Y2QA43"/>
<name>A0A4Y2QA43_ARAVE</name>
<evidence type="ECO:0000256" key="1">
    <source>
        <dbReference type="SAM" id="MobiDB-lite"/>
    </source>
</evidence>
<comment type="caution">
    <text evidence="3">The sequence shown here is derived from an EMBL/GenBank/DDBJ whole genome shotgun (WGS) entry which is preliminary data.</text>
</comment>
<dbReference type="Proteomes" id="UP000499080">
    <property type="component" value="Unassembled WGS sequence"/>
</dbReference>
<dbReference type="EMBL" id="BGPR01013278">
    <property type="protein sequence ID" value="GBN59933.1"/>
    <property type="molecule type" value="Genomic_DNA"/>
</dbReference>
<evidence type="ECO:0000313" key="4">
    <source>
        <dbReference type="Proteomes" id="UP000499080"/>
    </source>
</evidence>
<reference evidence="3 4" key="1">
    <citation type="journal article" date="2019" name="Sci. Rep.">
        <title>Orb-weaving spider Araneus ventricosus genome elucidates the spidroin gene catalogue.</title>
        <authorList>
            <person name="Kono N."/>
            <person name="Nakamura H."/>
            <person name="Ohtoshi R."/>
            <person name="Moran D.A.P."/>
            <person name="Shinohara A."/>
            <person name="Yoshida Y."/>
            <person name="Fujiwara M."/>
            <person name="Mori M."/>
            <person name="Tomita M."/>
            <person name="Arakawa K."/>
        </authorList>
    </citation>
    <scope>NUCLEOTIDE SEQUENCE [LARGE SCALE GENOMIC DNA]</scope>
</reference>
<keyword evidence="4" id="KW-1185">Reference proteome</keyword>
<accession>A0A4Y2QA43</accession>
<feature type="region of interest" description="Disordered" evidence="1">
    <location>
        <begin position="1"/>
        <end position="25"/>
    </location>
</feature>
<feature type="transmembrane region" description="Helical" evidence="2">
    <location>
        <begin position="62"/>
        <end position="82"/>
    </location>
</feature>
<organism evidence="3 4">
    <name type="scientific">Araneus ventricosus</name>
    <name type="common">Orbweaver spider</name>
    <name type="synonym">Epeira ventricosa</name>
    <dbReference type="NCBI Taxonomy" id="182803"/>
    <lineage>
        <taxon>Eukaryota</taxon>
        <taxon>Metazoa</taxon>
        <taxon>Ecdysozoa</taxon>
        <taxon>Arthropoda</taxon>
        <taxon>Chelicerata</taxon>
        <taxon>Arachnida</taxon>
        <taxon>Araneae</taxon>
        <taxon>Araneomorphae</taxon>
        <taxon>Entelegynae</taxon>
        <taxon>Araneoidea</taxon>
        <taxon>Araneidae</taxon>
        <taxon>Araneus</taxon>
    </lineage>
</organism>
<evidence type="ECO:0000256" key="2">
    <source>
        <dbReference type="SAM" id="Phobius"/>
    </source>
</evidence>
<proteinExistence type="predicted"/>
<sequence>MHSGNQNEGRHGSKRGTESGVLMTTTAMSQPLPQEEFPVIGLEVTQLYTSIVPTREVRTRRFIQQLLIPIPKVFLGGIIMICRWRQYKFSFHFQKSLCLSECMSS</sequence>
<protein>
    <submittedName>
        <fullName evidence="3">Uncharacterized protein</fullName>
    </submittedName>
</protein>
<feature type="compositionally biased region" description="Basic and acidic residues" evidence="1">
    <location>
        <begin position="8"/>
        <end position="17"/>
    </location>
</feature>